<sequence>MLTFILNYTAIQSRLDPHFYSPNFSRAQHLLKEVESVPLGELIEFSSESWNQEDYFDDLFPYIEISEIDIETGCIKNISTLLKSEAPSRAKKIVRENDIIVSTTRPSRGAISLIDSSKDGFIASTGFAVLRDFKIEGILRKYFFYILRNEQTLNQFMQRSSGGNYPAITEDEMKKVLIPVPSESIQKRIVQILDEAYEKKKRNEEEAQQLLNSIDAYILDKLGIKLAEPKREQEFRVDVNQLSGRLDPFYYQPQFLAMVKAIQNGMHDVLFFEQLMIDLTNGKEYRSYSEKGFRYLRVTDLKKWGLNNSDPRYINIEKIPEQIRLSYDDFLISRSGSLGLVSVVNDETIDTVLSSHIFKVLLDTKKVLPNYLEAYFRSTIGQFQFFRNNNGGIVPEINQTALRNLLVVLPPKDIQEEIAIEVSKRILEANELIVASESSMRSAKQEIVNILFN</sequence>
<dbReference type="AlphaFoldDB" id="A0A0W8FX67"/>
<evidence type="ECO:0000256" key="1">
    <source>
        <dbReference type="ARBA" id="ARBA00010923"/>
    </source>
</evidence>
<comment type="caution">
    <text evidence="5">The sequence shown here is derived from an EMBL/GenBank/DDBJ whole genome shotgun (WGS) entry which is preliminary data.</text>
</comment>
<reference evidence="5" key="1">
    <citation type="journal article" date="2015" name="Proc. Natl. Acad. Sci. U.S.A.">
        <title>Networks of energetic and metabolic interactions define dynamics in microbial communities.</title>
        <authorList>
            <person name="Embree M."/>
            <person name="Liu J.K."/>
            <person name="Al-Bassam M.M."/>
            <person name="Zengler K."/>
        </authorList>
    </citation>
    <scope>NUCLEOTIDE SEQUENCE</scope>
</reference>
<evidence type="ECO:0000256" key="3">
    <source>
        <dbReference type="ARBA" id="ARBA00023125"/>
    </source>
</evidence>
<keyword evidence="5" id="KW-0378">Hydrolase</keyword>
<dbReference type="InterPro" id="IPR052021">
    <property type="entry name" value="Type-I_RS_S_subunit"/>
</dbReference>
<dbReference type="SUPFAM" id="SSF116734">
    <property type="entry name" value="DNA methylase specificity domain"/>
    <property type="match status" value="2"/>
</dbReference>
<accession>A0A0W8FX67</accession>
<gene>
    <name evidence="5" type="ORF">ASZ90_004661</name>
</gene>
<dbReference type="GO" id="GO:0009035">
    <property type="term" value="F:type I site-specific deoxyribonuclease activity"/>
    <property type="evidence" value="ECO:0007669"/>
    <property type="project" value="UniProtKB-EC"/>
</dbReference>
<dbReference type="CDD" id="cd16961">
    <property type="entry name" value="RMtype1_S_TRD-CR_like"/>
    <property type="match status" value="1"/>
</dbReference>
<evidence type="ECO:0000256" key="2">
    <source>
        <dbReference type="ARBA" id="ARBA00022747"/>
    </source>
</evidence>
<protein>
    <submittedName>
        <fullName evidence="5">Type i restriction-modification system, specificity subunit s</fullName>
        <ecNumber evidence="5">3.1.21.3</ecNumber>
    </submittedName>
</protein>
<dbReference type="EC" id="3.1.21.3" evidence="5"/>
<dbReference type="PANTHER" id="PTHR30408:SF13">
    <property type="entry name" value="TYPE I RESTRICTION ENZYME HINDI SPECIFICITY SUBUNIT"/>
    <property type="match status" value="1"/>
</dbReference>
<dbReference type="GO" id="GO:0003677">
    <property type="term" value="F:DNA binding"/>
    <property type="evidence" value="ECO:0007669"/>
    <property type="project" value="UniProtKB-KW"/>
</dbReference>
<dbReference type="PANTHER" id="PTHR30408">
    <property type="entry name" value="TYPE-1 RESTRICTION ENZYME ECOKI SPECIFICITY PROTEIN"/>
    <property type="match status" value="1"/>
</dbReference>
<keyword evidence="3" id="KW-0238">DNA-binding</keyword>
<name>A0A0W8FX67_9ZZZZ</name>
<feature type="domain" description="Type I restriction modification DNA specificity" evidence="4">
    <location>
        <begin position="322"/>
        <end position="420"/>
    </location>
</feature>
<dbReference type="Pfam" id="PF01420">
    <property type="entry name" value="Methylase_S"/>
    <property type="match status" value="2"/>
</dbReference>
<proteinExistence type="inferred from homology"/>
<dbReference type="InterPro" id="IPR000055">
    <property type="entry name" value="Restrct_endonuc_typeI_TRD"/>
</dbReference>
<dbReference type="EMBL" id="LNQE01000667">
    <property type="protein sequence ID" value="KUG25515.1"/>
    <property type="molecule type" value="Genomic_DNA"/>
</dbReference>
<keyword evidence="2" id="KW-0680">Restriction system</keyword>
<dbReference type="GO" id="GO:0009307">
    <property type="term" value="P:DNA restriction-modification system"/>
    <property type="evidence" value="ECO:0007669"/>
    <property type="project" value="UniProtKB-KW"/>
</dbReference>
<evidence type="ECO:0000259" key="4">
    <source>
        <dbReference type="Pfam" id="PF01420"/>
    </source>
</evidence>
<feature type="domain" description="Type I restriction modification DNA specificity" evidence="4">
    <location>
        <begin position="32"/>
        <end position="204"/>
    </location>
</feature>
<evidence type="ECO:0000313" key="5">
    <source>
        <dbReference type="EMBL" id="KUG25515.1"/>
    </source>
</evidence>
<dbReference type="Gene3D" id="3.90.220.20">
    <property type="entry name" value="DNA methylase specificity domains"/>
    <property type="match status" value="2"/>
</dbReference>
<dbReference type="InterPro" id="IPR044946">
    <property type="entry name" value="Restrct_endonuc_typeI_TRD_sf"/>
</dbReference>
<comment type="similarity">
    <text evidence="1">Belongs to the type-I restriction system S methylase family.</text>
</comment>
<organism evidence="5">
    <name type="scientific">hydrocarbon metagenome</name>
    <dbReference type="NCBI Taxonomy" id="938273"/>
    <lineage>
        <taxon>unclassified sequences</taxon>
        <taxon>metagenomes</taxon>
        <taxon>ecological metagenomes</taxon>
    </lineage>
</organism>